<feature type="transmembrane region" description="Helical" evidence="6">
    <location>
        <begin position="213"/>
        <end position="231"/>
    </location>
</feature>
<evidence type="ECO:0000313" key="8">
    <source>
        <dbReference type="EMBL" id="SVA04684.1"/>
    </source>
</evidence>
<dbReference type="AlphaFoldDB" id="A0A381SMP2"/>
<evidence type="ECO:0000256" key="5">
    <source>
        <dbReference type="ARBA" id="ARBA00023136"/>
    </source>
</evidence>
<comment type="subcellular location">
    <subcellularLocation>
        <location evidence="1">Cell membrane</location>
        <topology evidence="1">Multi-pass membrane protein</topology>
    </subcellularLocation>
</comment>
<gene>
    <name evidence="8" type="ORF">METZ01_LOCUS57538</name>
</gene>
<dbReference type="GO" id="GO:0005886">
    <property type="term" value="C:plasma membrane"/>
    <property type="evidence" value="ECO:0007669"/>
    <property type="project" value="UniProtKB-SubCell"/>
</dbReference>
<feature type="transmembrane region" description="Helical" evidence="6">
    <location>
        <begin position="464"/>
        <end position="482"/>
    </location>
</feature>
<keyword evidence="3 6" id="KW-0812">Transmembrane</keyword>
<protein>
    <recommendedName>
        <fullName evidence="7">Type II secretion system protein GspF domain-containing protein</fullName>
    </recommendedName>
</protein>
<dbReference type="InterPro" id="IPR056569">
    <property type="entry name" value="ArlJ-like"/>
</dbReference>
<keyword evidence="5 6" id="KW-0472">Membrane</keyword>
<name>A0A381SMP2_9ZZZZ</name>
<dbReference type="PANTHER" id="PTHR35402">
    <property type="entry name" value="INTEGRAL MEMBRANE PROTEIN-RELATED"/>
    <property type="match status" value="1"/>
</dbReference>
<proteinExistence type="predicted"/>
<feature type="transmembrane region" description="Helical" evidence="6">
    <location>
        <begin position="181"/>
        <end position="201"/>
    </location>
</feature>
<evidence type="ECO:0000256" key="6">
    <source>
        <dbReference type="SAM" id="Phobius"/>
    </source>
</evidence>
<dbReference type="Pfam" id="PF00482">
    <property type="entry name" value="T2SSF"/>
    <property type="match status" value="1"/>
</dbReference>
<feature type="transmembrane region" description="Helical" evidence="6">
    <location>
        <begin position="431"/>
        <end position="452"/>
    </location>
</feature>
<feature type="domain" description="Type II secretion system protein GspF" evidence="7">
    <location>
        <begin position="257"/>
        <end position="374"/>
    </location>
</feature>
<evidence type="ECO:0000256" key="1">
    <source>
        <dbReference type="ARBA" id="ARBA00004651"/>
    </source>
</evidence>
<dbReference type="EMBL" id="UINC01003252">
    <property type="protein sequence ID" value="SVA04684.1"/>
    <property type="molecule type" value="Genomic_DNA"/>
</dbReference>
<dbReference type="InterPro" id="IPR018076">
    <property type="entry name" value="T2SS_GspF_dom"/>
</dbReference>
<evidence type="ECO:0000256" key="3">
    <source>
        <dbReference type="ARBA" id="ARBA00022692"/>
    </source>
</evidence>
<feature type="transmembrane region" description="Helical" evidence="6">
    <location>
        <begin position="136"/>
        <end position="156"/>
    </location>
</feature>
<feature type="transmembrane region" description="Helical" evidence="6">
    <location>
        <begin position="355"/>
        <end position="378"/>
    </location>
</feature>
<sequence>MAILSRGGVTRDRLLEYCGRQRYLTSVFFEYINLMARSMGVEYTRAFQAVAQRAKAPRVKSLLLRFSASISSGSSESDFVLQEARAEAQRYSNDYERNVENLRKWTDAYAAILVAVTLIMVVSQVSSLLGSTSASFIYLMLFTLGGVTSVGVYLIYKVAPFETITYDPVPGTTPDRKMAKFLFITCGPTGLGLGVMGFFMLSEMGVSPVTATSSIFGLTGISLLPSAFLAMRDATRVSNIDQELPVFLRAIGSIAGSGGVTLTEALRRIDTASYQYLKDPLERLRTRLESGLPSGDCWEMFSRETGSELVSRTSGMFVDGVEVGCNPGQIGEICSDYAQNISELRAKRKLTSSTFSFLTMAMHSVMALILVFVLEIIISFNSKLGSIAGVSDRENCLNQVVVPPGVEAAGIKLPRPEELCASVDVFQMGNIGTLQTTIIVAVAILTVANALAPKFSEGGNNLKIITFLAVTCLTSAVIMWGVPKVTAGLLSAPETGSGGLAMGIYSVVSTGAI</sequence>
<organism evidence="8">
    <name type="scientific">marine metagenome</name>
    <dbReference type="NCBI Taxonomy" id="408172"/>
    <lineage>
        <taxon>unclassified sequences</taxon>
        <taxon>metagenomes</taxon>
        <taxon>ecological metagenomes</taxon>
    </lineage>
</organism>
<evidence type="ECO:0000256" key="2">
    <source>
        <dbReference type="ARBA" id="ARBA00022475"/>
    </source>
</evidence>
<keyword evidence="2" id="KW-1003">Cell membrane</keyword>
<dbReference type="PANTHER" id="PTHR35402:SF2">
    <property type="entry name" value="FLAGELLA ACCESSORY PROTEIN J"/>
    <property type="match status" value="1"/>
</dbReference>
<keyword evidence="4 6" id="KW-1133">Transmembrane helix</keyword>
<evidence type="ECO:0000259" key="7">
    <source>
        <dbReference type="Pfam" id="PF00482"/>
    </source>
</evidence>
<evidence type="ECO:0000256" key="4">
    <source>
        <dbReference type="ARBA" id="ARBA00022989"/>
    </source>
</evidence>
<accession>A0A381SMP2</accession>
<feature type="transmembrane region" description="Helical" evidence="6">
    <location>
        <begin position="108"/>
        <end position="130"/>
    </location>
</feature>
<reference evidence="8" key="1">
    <citation type="submission" date="2018-05" db="EMBL/GenBank/DDBJ databases">
        <authorList>
            <person name="Lanie J.A."/>
            <person name="Ng W.-L."/>
            <person name="Kazmierczak K.M."/>
            <person name="Andrzejewski T.M."/>
            <person name="Davidsen T.M."/>
            <person name="Wayne K.J."/>
            <person name="Tettelin H."/>
            <person name="Glass J.I."/>
            <person name="Rusch D."/>
            <person name="Podicherti R."/>
            <person name="Tsui H.-C.T."/>
            <person name="Winkler M.E."/>
        </authorList>
    </citation>
    <scope>NUCLEOTIDE SEQUENCE</scope>
</reference>